<dbReference type="InterPro" id="IPR011010">
    <property type="entry name" value="DNA_brk_join_enz"/>
</dbReference>
<keyword evidence="8" id="KW-0233">DNA recombination</keyword>
<dbReference type="EMBL" id="LAZR01009579">
    <property type="protein sequence ID" value="KKM71765.1"/>
    <property type="molecule type" value="Genomic_DNA"/>
</dbReference>
<evidence type="ECO:0000256" key="7">
    <source>
        <dbReference type="ARBA" id="ARBA00023125"/>
    </source>
</evidence>
<dbReference type="AlphaFoldDB" id="A0A0F9M555"/>
<evidence type="ECO:0000256" key="1">
    <source>
        <dbReference type="ARBA" id="ARBA00004496"/>
    </source>
</evidence>
<dbReference type="InterPro" id="IPR044068">
    <property type="entry name" value="CB"/>
</dbReference>
<dbReference type="InterPro" id="IPR050090">
    <property type="entry name" value="Tyrosine_recombinase_XerCD"/>
</dbReference>
<dbReference type="InterPro" id="IPR023009">
    <property type="entry name" value="Tyrosine_recombinase_XerC/XerD"/>
</dbReference>
<dbReference type="GO" id="GO:0015074">
    <property type="term" value="P:DNA integration"/>
    <property type="evidence" value="ECO:0007669"/>
    <property type="project" value="UniProtKB-KW"/>
</dbReference>
<dbReference type="GO" id="GO:0003677">
    <property type="term" value="F:DNA binding"/>
    <property type="evidence" value="ECO:0007669"/>
    <property type="project" value="UniProtKB-KW"/>
</dbReference>
<dbReference type="GO" id="GO:0007059">
    <property type="term" value="P:chromosome segregation"/>
    <property type="evidence" value="ECO:0007669"/>
    <property type="project" value="UniProtKB-KW"/>
</dbReference>
<evidence type="ECO:0000256" key="4">
    <source>
        <dbReference type="ARBA" id="ARBA00022618"/>
    </source>
</evidence>
<evidence type="ECO:0000313" key="12">
    <source>
        <dbReference type="EMBL" id="KKM71765.1"/>
    </source>
</evidence>
<keyword evidence="6" id="KW-0229">DNA integration</keyword>
<dbReference type="GO" id="GO:0005737">
    <property type="term" value="C:cytoplasm"/>
    <property type="evidence" value="ECO:0007669"/>
    <property type="project" value="UniProtKB-SubCell"/>
</dbReference>
<protein>
    <recommendedName>
        <fullName evidence="13">Tyrosine recombinase XerC</fullName>
    </recommendedName>
</protein>
<dbReference type="GO" id="GO:0006310">
    <property type="term" value="P:DNA recombination"/>
    <property type="evidence" value="ECO:0007669"/>
    <property type="project" value="UniProtKB-KW"/>
</dbReference>
<keyword evidence="4" id="KW-0132">Cell division</keyword>
<comment type="similarity">
    <text evidence="2">Belongs to the 'phage' integrase family. XerC subfamily.</text>
</comment>
<comment type="subcellular location">
    <subcellularLocation>
        <location evidence="1">Cytoplasm</location>
    </subcellularLocation>
</comment>
<organism evidence="12">
    <name type="scientific">marine sediment metagenome</name>
    <dbReference type="NCBI Taxonomy" id="412755"/>
    <lineage>
        <taxon>unclassified sequences</taxon>
        <taxon>metagenomes</taxon>
        <taxon>ecological metagenomes</taxon>
    </lineage>
</organism>
<evidence type="ECO:0008006" key="13">
    <source>
        <dbReference type="Google" id="ProtNLM"/>
    </source>
</evidence>
<dbReference type="InterPro" id="IPR010998">
    <property type="entry name" value="Integrase_recombinase_N"/>
</dbReference>
<dbReference type="HAMAP" id="MF_01808">
    <property type="entry name" value="Recomb_XerC_XerD"/>
    <property type="match status" value="1"/>
</dbReference>
<dbReference type="PROSITE" id="PS51900">
    <property type="entry name" value="CB"/>
    <property type="match status" value="1"/>
</dbReference>
<reference evidence="12" key="1">
    <citation type="journal article" date="2015" name="Nature">
        <title>Complex archaea that bridge the gap between prokaryotes and eukaryotes.</title>
        <authorList>
            <person name="Spang A."/>
            <person name="Saw J.H."/>
            <person name="Jorgensen S.L."/>
            <person name="Zaremba-Niedzwiedzka K."/>
            <person name="Martijn J."/>
            <person name="Lind A.E."/>
            <person name="van Eijk R."/>
            <person name="Schleper C."/>
            <person name="Guy L."/>
            <person name="Ettema T.J."/>
        </authorList>
    </citation>
    <scope>NUCLEOTIDE SEQUENCE</scope>
</reference>
<dbReference type="InterPro" id="IPR013762">
    <property type="entry name" value="Integrase-like_cat_sf"/>
</dbReference>
<dbReference type="Gene3D" id="1.10.150.130">
    <property type="match status" value="1"/>
</dbReference>
<dbReference type="NCBIfam" id="NF040815">
    <property type="entry name" value="recomb_XerA_Arch"/>
    <property type="match status" value="1"/>
</dbReference>
<dbReference type="PANTHER" id="PTHR30349">
    <property type="entry name" value="PHAGE INTEGRASE-RELATED"/>
    <property type="match status" value="1"/>
</dbReference>
<dbReference type="InterPro" id="IPR011931">
    <property type="entry name" value="Recomb_XerC"/>
</dbReference>
<dbReference type="SUPFAM" id="SSF56349">
    <property type="entry name" value="DNA breaking-rejoining enzymes"/>
    <property type="match status" value="1"/>
</dbReference>
<evidence type="ECO:0000259" key="10">
    <source>
        <dbReference type="PROSITE" id="PS51898"/>
    </source>
</evidence>
<comment type="caution">
    <text evidence="12">The sequence shown here is derived from an EMBL/GenBank/DDBJ whole genome shotgun (WGS) entry which is preliminary data.</text>
</comment>
<accession>A0A0F9M555</accession>
<dbReference type="NCBIfam" id="TIGR02224">
    <property type="entry name" value="recomb_XerC"/>
    <property type="match status" value="1"/>
</dbReference>
<gene>
    <name evidence="12" type="ORF">LCGC14_1427350</name>
</gene>
<dbReference type="InterPro" id="IPR002104">
    <property type="entry name" value="Integrase_catalytic"/>
</dbReference>
<evidence type="ECO:0000256" key="6">
    <source>
        <dbReference type="ARBA" id="ARBA00022908"/>
    </source>
</evidence>
<keyword evidence="9" id="KW-0131">Cell cycle</keyword>
<dbReference type="GO" id="GO:0051301">
    <property type="term" value="P:cell division"/>
    <property type="evidence" value="ECO:0007669"/>
    <property type="project" value="UniProtKB-KW"/>
</dbReference>
<evidence type="ECO:0000256" key="8">
    <source>
        <dbReference type="ARBA" id="ARBA00023172"/>
    </source>
</evidence>
<feature type="domain" description="Core-binding (CB)" evidence="11">
    <location>
        <begin position="3"/>
        <end position="89"/>
    </location>
</feature>
<dbReference type="PROSITE" id="PS51898">
    <property type="entry name" value="TYR_RECOMBINASE"/>
    <property type="match status" value="1"/>
</dbReference>
<feature type="domain" description="Tyr recombinase" evidence="10">
    <location>
        <begin position="110"/>
        <end position="291"/>
    </location>
</feature>
<dbReference type="InterPro" id="IPR004107">
    <property type="entry name" value="Integrase_SAM-like_N"/>
</dbReference>
<evidence type="ECO:0000259" key="11">
    <source>
        <dbReference type="PROSITE" id="PS51900"/>
    </source>
</evidence>
<evidence type="ECO:0000256" key="9">
    <source>
        <dbReference type="ARBA" id="ARBA00023306"/>
    </source>
</evidence>
<proteinExistence type="inferred from homology"/>
<keyword evidence="3" id="KW-0963">Cytoplasm</keyword>
<name>A0A0F9M555_9ZZZZ</name>
<dbReference type="Pfam" id="PF02899">
    <property type="entry name" value="Phage_int_SAM_1"/>
    <property type="match status" value="1"/>
</dbReference>
<evidence type="ECO:0000256" key="2">
    <source>
        <dbReference type="ARBA" id="ARBA00006657"/>
    </source>
</evidence>
<dbReference type="NCBIfam" id="NF001399">
    <property type="entry name" value="PRK00283.1"/>
    <property type="match status" value="1"/>
</dbReference>
<sequence length="304" mass="34790">MHTELNDCVDDFLDNLALQRRLSENTVKSYRRDLNQLVDFAEQQNIQHWSELKTSQVRQFIALEHRKGLSGRTIQRMLSAARSFYQFLIRQGLIDTNPAQAVQAPKTEKRLPSTLDVDQMSALLDQTHPDTFVATRDRAMMELFYSSGLRLAELASLDLRDIDFGDHLLHVTGKGNKDRVCPFGSKALAALQDWLDKRDSLGFYNQTAVFITQQGRRLGVRSIQKRLAYWGKKQGISEHVHPHRLRHAFASHMLESSGDLRAVQELLGHADISTTQIYTHVDFQHLAKVYDSAHPRAKKRSDSD</sequence>
<dbReference type="PANTHER" id="PTHR30349:SF81">
    <property type="entry name" value="TYROSINE RECOMBINASE XERC"/>
    <property type="match status" value="1"/>
</dbReference>
<evidence type="ECO:0000256" key="3">
    <source>
        <dbReference type="ARBA" id="ARBA00022490"/>
    </source>
</evidence>
<keyword evidence="7" id="KW-0238">DNA-binding</keyword>
<keyword evidence="5" id="KW-0159">Chromosome partition</keyword>
<evidence type="ECO:0000256" key="5">
    <source>
        <dbReference type="ARBA" id="ARBA00022829"/>
    </source>
</evidence>
<dbReference type="Gene3D" id="1.10.443.10">
    <property type="entry name" value="Intergrase catalytic core"/>
    <property type="match status" value="1"/>
</dbReference>
<dbReference type="Pfam" id="PF00589">
    <property type="entry name" value="Phage_integrase"/>
    <property type="match status" value="1"/>
</dbReference>
<dbReference type="CDD" id="cd00798">
    <property type="entry name" value="INT_XerDC_C"/>
    <property type="match status" value="1"/>
</dbReference>